<accession>A0A1T5A8A8</accession>
<reference evidence="3" key="1">
    <citation type="submission" date="2017-02" db="EMBL/GenBank/DDBJ databases">
        <authorList>
            <person name="Varghese N."/>
            <person name="Submissions S."/>
        </authorList>
    </citation>
    <scope>NUCLEOTIDE SEQUENCE [LARGE SCALE GENOMIC DNA]</scope>
    <source>
        <strain evidence="3">UM2</strain>
    </source>
</reference>
<dbReference type="Proteomes" id="UP000189818">
    <property type="component" value="Unassembled WGS sequence"/>
</dbReference>
<protein>
    <recommendedName>
        <fullName evidence="4">Scaffolding protein</fullName>
    </recommendedName>
</protein>
<evidence type="ECO:0000256" key="1">
    <source>
        <dbReference type="SAM" id="MobiDB-lite"/>
    </source>
</evidence>
<feature type="region of interest" description="Disordered" evidence="1">
    <location>
        <begin position="189"/>
        <end position="238"/>
    </location>
</feature>
<feature type="compositionally biased region" description="Basic and acidic residues" evidence="1">
    <location>
        <begin position="64"/>
        <end position="74"/>
    </location>
</feature>
<feature type="compositionally biased region" description="Acidic residues" evidence="1">
    <location>
        <begin position="31"/>
        <end position="40"/>
    </location>
</feature>
<feature type="region of interest" description="Disordered" evidence="1">
    <location>
        <begin position="64"/>
        <end position="90"/>
    </location>
</feature>
<dbReference type="STRING" id="439228.SAMN06295920_101673"/>
<keyword evidence="3" id="KW-1185">Reference proteome</keyword>
<evidence type="ECO:0008006" key="4">
    <source>
        <dbReference type="Google" id="ProtNLM"/>
    </source>
</evidence>
<sequence length="250" mass="28364">MSEENQDIIPEAEVPAAPAPEQETTAAPETAETEQPETSEEAPKTFTQEELDAILAKRLAREERKWRREMERQPEPMPIEPDDDGESDPYKIAEQIIAEREQQKQQRQLQEQYYEREESALEKYDDFQQVAYNPTLPVTDHMALAIQASEQGPDVLYWLGSNPKEAARISALHPVQQAREIGKIEARLEANPPARKTSSAPAPISPVTRPTGGAKAIDTTDPRSITQMGTSEWIEAERQRQIRKLEAQRR</sequence>
<dbReference type="OrthoDB" id="7872452at2"/>
<dbReference type="RefSeq" id="WP_079646589.1">
    <property type="nucleotide sequence ID" value="NZ_FUYM01000001.1"/>
</dbReference>
<dbReference type="AlphaFoldDB" id="A0A1T5A8A8"/>
<proteinExistence type="predicted"/>
<dbReference type="EMBL" id="FUYM01000001">
    <property type="protein sequence ID" value="SKB30893.1"/>
    <property type="molecule type" value="Genomic_DNA"/>
</dbReference>
<feature type="region of interest" description="Disordered" evidence="1">
    <location>
        <begin position="1"/>
        <end position="50"/>
    </location>
</feature>
<evidence type="ECO:0000313" key="3">
    <source>
        <dbReference type="Proteomes" id="UP000189818"/>
    </source>
</evidence>
<name>A0A1T5A8A8_9SPHN</name>
<evidence type="ECO:0000313" key="2">
    <source>
        <dbReference type="EMBL" id="SKB30893.1"/>
    </source>
</evidence>
<feature type="compositionally biased region" description="Low complexity" evidence="1">
    <location>
        <begin position="11"/>
        <end position="30"/>
    </location>
</feature>
<organism evidence="2 3">
    <name type="scientific">Rhizorhabdus histidinilytica</name>
    <dbReference type="NCBI Taxonomy" id="439228"/>
    <lineage>
        <taxon>Bacteria</taxon>
        <taxon>Pseudomonadati</taxon>
        <taxon>Pseudomonadota</taxon>
        <taxon>Alphaproteobacteria</taxon>
        <taxon>Sphingomonadales</taxon>
        <taxon>Sphingomonadaceae</taxon>
        <taxon>Rhizorhabdus</taxon>
    </lineage>
</organism>
<gene>
    <name evidence="2" type="ORF">SAMN06295920_101673</name>
</gene>